<comment type="caution">
    <text evidence="1">The sequence shown here is derived from an EMBL/GenBank/DDBJ whole genome shotgun (WGS) entry which is preliminary data.</text>
</comment>
<evidence type="ECO:0000313" key="2">
    <source>
        <dbReference type="Proteomes" id="UP001597221"/>
    </source>
</evidence>
<dbReference type="EMBL" id="JBHUDE010000165">
    <property type="protein sequence ID" value="MFD1609919.1"/>
    <property type="molecule type" value="Genomic_DNA"/>
</dbReference>
<accession>A0ABW4HYJ9</accession>
<name>A0ABW4HYJ9_9BACI</name>
<organism evidence="1 2">
    <name type="scientific">Oceanobacillus luteolus</name>
    <dbReference type="NCBI Taxonomy" id="1274358"/>
    <lineage>
        <taxon>Bacteria</taxon>
        <taxon>Bacillati</taxon>
        <taxon>Bacillota</taxon>
        <taxon>Bacilli</taxon>
        <taxon>Bacillales</taxon>
        <taxon>Bacillaceae</taxon>
        <taxon>Oceanobacillus</taxon>
    </lineage>
</organism>
<protein>
    <submittedName>
        <fullName evidence="1">Uncharacterized protein</fullName>
    </submittedName>
</protein>
<gene>
    <name evidence="1" type="ORF">ACFSBH_20060</name>
</gene>
<dbReference type="Proteomes" id="UP001597221">
    <property type="component" value="Unassembled WGS sequence"/>
</dbReference>
<reference evidence="2" key="1">
    <citation type="journal article" date="2019" name="Int. J. Syst. Evol. Microbiol.">
        <title>The Global Catalogue of Microorganisms (GCM) 10K type strain sequencing project: providing services to taxonomists for standard genome sequencing and annotation.</title>
        <authorList>
            <consortium name="The Broad Institute Genomics Platform"/>
            <consortium name="The Broad Institute Genome Sequencing Center for Infectious Disease"/>
            <person name="Wu L."/>
            <person name="Ma J."/>
        </authorList>
    </citation>
    <scope>NUCLEOTIDE SEQUENCE [LARGE SCALE GENOMIC DNA]</scope>
    <source>
        <strain evidence="2">CGMCC 1.12376</strain>
    </source>
</reference>
<evidence type="ECO:0000313" key="1">
    <source>
        <dbReference type="EMBL" id="MFD1609919.1"/>
    </source>
</evidence>
<proteinExistence type="predicted"/>
<dbReference type="RefSeq" id="WP_379599426.1">
    <property type="nucleotide sequence ID" value="NZ_JBHUDE010000165.1"/>
</dbReference>
<sequence length="47" mass="5603">MLTDIDVYRCIVKDRLEKVKEETYGNSCYYKTDKNLKLLLTILNVFV</sequence>
<keyword evidence="2" id="KW-1185">Reference proteome</keyword>